<dbReference type="PANTHER" id="PTHR33116">
    <property type="entry name" value="REVERSE TRANSCRIPTASE ZINC-BINDING DOMAIN-CONTAINING PROTEIN-RELATED-RELATED"/>
    <property type="match status" value="1"/>
</dbReference>
<reference evidence="1" key="1">
    <citation type="journal article" date="2022" name="Int. J. Mol. Sci.">
        <title>Draft Genome of Tanacetum Coccineum: Genomic Comparison of Closely Related Tanacetum-Family Plants.</title>
        <authorList>
            <person name="Yamashiro T."/>
            <person name="Shiraishi A."/>
            <person name="Nakayama K."/>
            <person name="Satake H."/>
        </authorList>
    </citation>
    <scope>NUCLEOTIDE SEQUENCE</scope>
</reference>
<comment type="caution">
    <text evidence="1">The sequence shown here is derived from an EMBL/GenBank/DDBJ whole genome shotgun (WGS) entry which is preliminary data.</text>
</comment>
<reference evidence="1" key="2">
    <citation type="submission" date="2022-01" db="EMBL/GenBank/DDBJ databases">
        <authorList>
            <person name="Yamashiro T."/>
            <person name="Shiraishi A."/>
            <person name="Satake H."/>
            <person name="Nakayama K."/>
        </authorList>
    </citation>
    <scope>NUCLEOTIDE SEQUENCE</scope>
</reference>
<organism evidence="1 2">
    <name type="scientific">Tanacetum coccineum</name>
    <dbReference type="NCBI Taxonomy" id="301880"/>
    <lineage>
        <taxon>Eukaryota</taxon>
        <taxon>Viridiplantae</taxon>
        <taxon>Streptophyta</taxon>
        <taxon>Embryophyta</taxon>
        <taxon>Tracheophyta</taxon>
        <taxon>Spermatophyta</taxon>
        <taxon>Magnoliopsida</taxon>
        <taxon>eudicotyledons</taxon>
        <taxon>Gunneridae</taxon>
        <taxon>Pentapetalae</taxon>
        <taxon>asterids</taxon>
        <taxon>campanulids</taxon>
        <taxon>Asterales</taxon>
        <taxon>Asteraceae</taxon>
        <taxon>Asteroideae</taxon>
        <taxon>Anthemideae</taxon>
        <taxon>Anthemidinae</taxon>
        <taxon>Tanacetum</taxon>
    </lineage>
</organism>
<sequence>MVALQRNSDFIKAFVRGYWRNIVQILQCFYLTSGLQINLHKCSRVGIGGVKYEKVVRRADIIGYEASKTPFKYLGVQVGSSMSRLQYWDMVVDKIVAKLSKRKVKTLSTRRRLTLLESVPGSLPTSNFALDKVQNGLLKKLKSLRSNFFRGSKMGELKLAWVSWDTVLANKEYCDQPPHHGKSSAWIDCVHGIHQLKQNGVDLLLNVTKRVGNGGNTMFWLDQWINDRLLKDEFLRLFAYESKKQILVQENMVNRLLSSLRMDPKGGEKSTQMEYLFQVLN</sequence>
<evidence type="ECO:0008006" key="3">
    <source>
        <dbReference type="Google" id="ProtNLM"/>
    </source>
</evidence>
<accession>A0ABQ5GKM0</accession>
<dbReference type="PANTHER" id="PTHR33116:SF79">
    <property type="entry name" value="REVERSE TRANSCRIPTASE DOMAIN, ZINC FINGER, CCHC-TYPE-RELATED"/>
    <property type="match status" value="1"/>
</dbReference>
<protein>
    <recommendedName>
        <fullName evidence="3">Reverse transcriptase</fullName>
    </recommendedName>
</protein>
<dbReference type="Proteomes" id="UP001151760">
    <property type="component" value="Unassembled WGS sequence"/>
</dbReference>
<keyword evidence="2" id="KW-1185">Reference proteome</keyword>
<gene>
    <name evidence="1" type="ORF">Tco_1042956</name>
</gene>
<proteinExistence type="predicted"/>
<evidence type="ECO:0000313" key="1">
    <source>
        <dbReference type="EMBL" id="GJT76231.1"/>
    </source>
</evidence>
<evidence type="ECO:0000313" key="2">
    <source>
        <dbReference type="Proteomes" id="UP001151760"/>
    </source>
</evidence>
<name>A0ABQ5GKM0_9ASTR</name>
<dbReference type="EMBL" id="BQNB010018606">
    <property type="protein sequence ID" value="GJT76231.1"/>
    <property type="molecule type" value="Genomic_DNA"/>
</dbReference>